<dbReference type="Proteomes" id="UP000828251">
    <property type="component" value="Unassembled WGS sequence"/>
</dbReference>
<sequence length="78" mass="8944">MSKEGSSKGSVKVLTEYERVAATPKFKWRKVLAVGDFLPRCGRGTALEFRLHRQIMVDQTSQGKSKLILQLEVWVKFF</sequence>
<protein>
    <submittedName>
        <fullName evidence="1">Uncharacterized protein</fullName>
    </submittedName>
</protein>
<proteinExistence type="predicted"/>
<comment type="caution">
    <text evidence="1">The sequence shown here is derived from an EMBL/GenBank/DDBJ whole genome shotgun (WGS) entry which is preliminary data.</text>
</comment>
<gene>
    <name evidence="1" type="ORF">J1N35_022780</name>
</gene>
<organism evidence="1 2">
    <name type="scientific">Gossypium stocksii</name>
    <dbReference type="NCBI Taxonomy" id="47602"/>
    <lineage>
        <taxon>Eukaryota</taxon>
        <taxon>Viridiplantae</taxon>
        <taxon>Streptophyta</taxon>
        <taxon>Embryophyta</taxon>
        <taxon>Tracheophyta</taxon>
        <taxon>Spermatophyta</taxon>
        <taxon>Magnoliopsida</taxon>
        <taxon>eudicotyledons</taxon>
        <taxon>Gunneridae</taxon>
        <taxon>Pentapetalae</taxon>
        <taxon>rosids</taxon>
        <taxon>malvids</taxon>
        <taxon>Malvales</taxon>
        <taxon>Malvaceae</taxon>
        <taxon>Malvoideae</taxon>
        <taxon>Gossypium</taxon>
    </lineage>
</organism>
<name>A0A9D4A3T1_9ROSI</name>
<reference evidence="1 2" key="1">
    <citation type="journal article" date="2021" name="Plant Biotechnol. J.">
        <title>Multi-omics assisted identification of the key and species-specific regulatory components of drought-tolerant mechanisms in Gossypium stocksii.</title>
        <authorList>
            <person name="Yu D."/>
            <person name="Ke L."/>
            <person name="Zhang D."/>
            <person name="Wu Y."/>
            <person name="Sun Y."/>
            <person name="Mei J."/>
            <person name="Sun J."/>
            <person name="Sun Y."/>
        </authorList>
    </citation>
    <scope>NUCLEOTIDE SEQUENCE [LARGE SCALE GENOMIC DNA]</scope>
    <source>
        <strain evidence="2">cv. E1</strain>
        <tissue evidence="1">Leaf</tissue>
    </source>
</reference>
<keyword evidence="2" id="KW-1185">Reference proteome</keyword>
<dbReference type="AlphaFoldDB" id="A0A9D4A3T1"/>
<accession>A0A9D4A3T1</accession>
<evidence type="ECO:0000313" key="2">
    <source>
        <dbReference type="Proteomes" id="UP000828251"/>
    </source>
</evidence>
<dbReference type="EMBL" id="JAIQCV010000007">
    <property type="protein sequence ID" value="KAH1083019.1"/>
    <property type="molecule type" value="Genomic_DNA"/>
</dbReference>
<evidence type="ECO:0000313" key="1">
    <source>
        <dbReference type="EMBL" id="KAH1083019.1"/>
    </source>
</evidence>